<sequence>SGAYYKNQVPSNIELLALRYYSPRGEGNGSINAMLAELHCMHRFDSKLPDGTTAPGSTAATVRLEKEMEKLKAKVTKLANANDALEERVDAFENSVREQRKTLSAGQHKAMSKVMEGVGKKRY</sequence>
<reference evidence="2" key="2">
    <citation type="submission" date="2023-05" db="EMBL/GenBank/DDBJ databases">
        <authorList>
            <consortium name="Lawrence Berkeley National Laboratory"/>
            <person name="Steindorff A."/>
            <person name="Hensen N."/>
            <person name="Bonometti L."/>
            <person name="Westerberg I."/>
            <person name="Brannstrom I.O."/>
            <person name="Guillou S."/>
            <person name="Cros-Aarteil S."/>
            <person name="Calhoun S."/>
            <person name="Haridas S."/>
            <person name="Kuo A."/>
            <person name="Mondo S."/>
            <person name="Pangilinan J."/>
            <person name="Riley R."/>
            <person name="Labutti K."/>
            <person name="Andreopoulos B."/>
            <person name="Lipzen A."/>
            <person name="Chen C."/>
            <person name="Yanf M."/>
            <person name="Daum C."/>
            <person name="Ng V."/>
            <person name="Clum A."/>
            <person name="Ohm R."/>
            <person name="Martin F."/>
            <person name="Silar P."/>
            <person name="Natvig D."/>
            <person name="Lalanne C."/>
            <person name="Gautier V."/>
            <person name="Ament-Velasquez S.L."/>
            <person name="Kruys A."/>
            <person name="Hutchinson M.I."/>
            <person name="Powell A.J."/>
            <person name="Barry K."/>
            <person name="Miller A.N."/>
            <person name="Grigoriev I.V."/>
            <person name="Debuchy R."/>
            <person name="Gladieux P."/>
            <person name="Thoren M.H."/>
            <person name="Johannesson H."/>
        </authorList>
    </citation>
    <scope>NUCLEOTIDE SEQUENCE</scope>
    <source>
        <strain evidence="2">CBS 538.74</strain>
    </source>
</reference>
<evidence type="ECO:0000256" key="1">
    <source>
        <dbReference type="SAM" id="MobiDB-lite"/>
    </source>
</evidence>
<dbReference type="Proteomes" id="UP001302745">
    <property type="component" value="Unassembled WGS sequence"/>
</dbReference>
<dbReference type="EMBL" id="MU857024">
    <property type="protein sequence ID" value="KAK4151272.1"/>
    <property type="molecule type" value="Genomic_DNA"/>
</dbReference>
<dbReference type="AlphaFoldDB" id="A0AAN6VHC2"/>
<evidence type="ECO:0000313" key="3">
    <source>
        <dbReference type="Proteomes" id="UP001302745"/>
    </source>
</evidence>
<gene>
    <name evidence="2" type="ORF">C8A00DRAFT_17313</name>
</gene>
<proteinExistence type="predicted"/>
<evidence type="ECO:0000313" key="2">
    <source>
        <dbReference type="EMBL" id="KAK4151272.1"/>
    </source>
</evidence>
<accession>A0AAN6VHC2</accession>
<comment type="caution">
    <text evidence="2">The sequence shown here is derived from an EMBL/GenBank/DDBJ whole genome shotgun (WGS) entry which is preliminary data.</text>
</comment>
<keyword evidence="3" id="KW-1185">Reference proteome</keyword>
<reference evidence="2" key="1">
    <citation type="journal article" date="2023" name="Mol. Phylogenet. Evol.">
        <title>Genome-scale phylogeny and comparative genomics of the fungal order Sordariales.</title>
        <authorList>
            <person name="Hensen N."/>
            <person name="Bonometti L."/>
            <person name="Westerberg I."/>
            <person name="Brannstrom I.O."/>
            <person name="Guillou S."/>
            <person name="Cros-Aarteil S."/>
            <person name="Calhoun S."/>
            <person name="Haridas S."/>
            <person name="Kuo A."/>
            <person name="Mondo S."/>
            <person name="Pangilinan J."/>
            <person name="Riley R."/>
            <person name="LaButti K."/>
            <person name="Andreopoulos B."/>
            <person name="Lipzen A."/>
            <person name="Chen C."/>
            <person name="Yan M."/>
            <person name="Daum C."/>
            <person name="Ng V."/>
            <person name="Clum A."/>
            <person name="Steindorff A."/>
            <person name="Ohm R.A."/>
            <person name="Martin F."/>
            <person name="Silar P."/>
            <person name="Natvig D.O."/>
            <person name="Lalanne C."/>
            <person name="Gautier V."/>
            <person name="Ament-Velasquez S.L."/>
            <person name="Kruys A."/>
            <person name="Hutchinson M.I."/>
            <person name="Powell A.J."/>
            <person name="Barry K."/>
            <person name="Miller A.N."/>
            <person name="Grigoriev I.V."/>
            <person name="Debuchy R."/>
            <person name="Gladieux P."/>
            <person name="Hiltunen Thoren M."/>
            <person name="Johannesson H."/>
        </authorList>
    </citation>
    <scope>NUCLEOTIDE SEQUENCE</scope>
    <source>
        <strain evidence="2">CBS 538.74</strain>
    </source>
</reference>
<organism evidence="2 3">
    <name type="scientific">Chaetomidium leptoderma</name>
    <dbReference type="NCBI Taxonomy" id="669021"/>
    <lineage>
        <taxon>Eukaryota</taxon>
        <taxon>Fungi</taxon>
        <taxon>Dikarya</taxon>
        <taxon>Ascomycota</taxon>
        <taxon>Pezizomycotina</taxon>
        <taxon>Sordariomycetes</taxon>
        <taxon>Sordariomycetidae</taxon>
        <taxon>Sordariales</taxon>
        <taxon>Chaetomiaceae</taxon>
        <taxon>Chaetomidium</taxon>
    </lineage>
</organism>
<name>A0AAN6VHC2_9PEZI</name>
<feature type="region of interest" description="Disordered" evidence="1">
    <location>
        <begin position="101"/>
        <end position="123"/>
    </location>
</feature>
<protein>
    <submittedName>
        <fullName evidence="2">Uncharacterized protein</fullName>
    </submittedName>
</protein>
<feature type="non-terminal residue" evidence="2">
    <location>
        <position position="1"/>
    </location>
</feature>